<evidence type="ECO:0000256" key="1">
    <source>
        <dbReference type="SAM" id="SignalP"/>
    </source>
</evidence>
<evidence type="ECO:0000313" key="2">
    <source>
        <dbReference type="EMBL" id="ORE20332.1"/>
    </source>
</evidence>
<sequence length="240" mass="27097">MESSALLSLLLSVTTSVRALLCLARTCELALNWCITGARRKEVASITDNLFKNEAQEKRISFSVFRIIQYYLCHIPYMIKAMGTLRTYSFRCMEKATGVVSTLIKPKVEARINTKDPIERHNTGNHSDVVLLQLNVIPASQLTLILALLLALRSTTLSSPEIIAKNLDVASTLSNSMVITTNIYIHNGVERFLVFSEMTKSIGRCCYDNSIAVVELHDNEENRRQYIVVDITQRLLARWD</sequence>
<gene>
    <name evidence="2" type="ORF">BCV71DRAFT_233222</name>
</gene>
<protein>
    <submittedName>
        <fullName evidence="2">Uncharacterized protein</fullName>
    </submittedName>
</protein>
<proteinExistence type="predicted"/>
<dbReference type="Proteomes" id="UP000242381">
    <property type="component" value="Unassembled WGS sequence"/>
</dbReference>
<feature type="signal peptide" evidence="1">
    <location>
        <begin position="1"/>
        <end position="19"/>
    </location>
</feature>
<reference evidence="2 3" key="1">
    <citation type="journal article" date="2016" name="Proc. Natl. Acad. Sci. U.S.A.">
        <title>Lipid metabolic changes in an early divergent fungus govern the establishment of a mutualistic symbiosis with endobacteria.</title>
        <authorList>
            <person name="Lastovetsky O.A."/>
            <person name="Gaspar M.L."/>
            <person name="Mondo S.J."/>
            <person name="LaButti K.M."/>
            <person name="Sandor L."/>
            <person name="Grigoriev I.V."/>
            <person name="Henry S.A."/>
            <person name="Pawlowska T.E."/>
        </authorList>
    </citation>
    <scope>NUCLEOTIDE SEQUENCE [LARGE SCALE GENOMIC DNA]</scope>
    <source>
        <strain evidence="2 3">ATCC 11559</strain>
    </source>
</reference>
<keyword evidence="1" id="KW-0732">Signal</keyword>
<accession>A0A1X0S7T7</accession>
<dbReference type="EMBL" id="KV921295">
    <property type="protein sequence ID" value="ORE20332.1"/>
    <property type="molecule type" value="Genomic_DNA"/>
</dbReference>
<feature type="chain" id="PRO_5010866814" evidence="1">
    <location>
        <begin position="20"/>
        <end position="240"/>
    </location>
</feature>
<dbReference type="AlphaFoldDB" id="A0A1X0S7T7"/>
<evidence type="ECO:0000313" key="3">
    <source>
        <dbReference type="Proteomes" id="UP000242381"/>
    </source>
</evidence>
<name>A0A1X0S7T7_RHIZD</name>
<organism evidence="2 3">
    <name type="scientific">Rhizopus microsporus</name>
    <dbReference type="NCBI Taxonomy" id="58291"/>
    <lineage>
        <taxon>Eukaryota</taxon>
        <taxon>Fungi</taxon>
        <taxon>Fungi incertae sedis</taxon>
        <taxon>Mucoromycota</taxon>
        <taxon>Mucoromycotina</taxon>
        <taxon>Mucoromycetes</taxon>
        <taxon>Mucorales</taxon>
        <taxon>Mucorineae</taxon>
        <taxon>Rhizopodaceae</taxon>
        <taxon>Rhizopus</taxon>
    </lineage>
</organism>